<feature type="domain" description="Prepilin peptidase A24 N-terminal" evidence="9">
    <location>
        <begin position="16"/>
        <end position="98"/>
    </location>
</feature>
<comment type="similarity">
    <text evidence="2">Belongs to the peptidase A24 family.</text>
</comment>
<keyword evidence="3" id="KW-1003">Cell membrane</keyword>
<reference evidence="10 11" key="1">
    <citation type="journal article" date="2017" name="BMC Genomics">
        <title>Comparative genomic and phylogenomic analyses of the Bifidobacteriaceae family.</title>
        <authorList>
            <person name="Lugli G.A."/>
            <person name="Milani C."/>
            <person name="Turroni F."/>
            <person name="Duranti S."/>
            <person name="Mancabelli L."/>
            <person name="Mangifesta M."/>
            <person name="Ferrario C."/>
            <person name="Modesto M."/>
            <person name="Mattarelli P."/>
            <person name="Jiri K."/>
            <person name="van Sinderen D."/>
            <person name="Ventura M."/>
        </authorList>
    </citation>
    <scope>NUCLEOTIDE SEQUENCE [LARGE SCALE GENOMIC DNA]</scope>
    <source>
        <strain evidence="10 11">DSM 24744</strain>
    </source>
</reference>
<dbReference type="InterPro" id="IPR010627">
    <property type="entry name" value="Prepilin_pept_A24_N"/>
</dbReference>
<evidence type="ECO:0000256" key="1">
    <source>
        <dbReference type="ARBA" id="ARBA00004651"/>
    </source>
</evidence>
<keyword evidence="6 7" id="KW-0472">Membrane</keyword>
<accession>A0A261F158</accession>
<dbReference type="OrthoDB" id="2087435at2"/>
<keyword evidence="11" id="KW-1185">Reference proteome</keyword>
<dbReference type="AlphaFoldDB" id="A0A261F158"/>
<dbReference type="Gene3D" id="1.20.120.1220">
    <property type="match status" value="1"/>
</dbReference>
<dbReference type="GO" id="GO:0004190">
    <property type="term" value="F:aspartic-type endopeptidase activity"/>
    <property type="evidence" value="ECO:0007669"/>
    <property type="project" value="InterPro"/>
</dbReference>
<evidence type="ECO:0000256" key="6">
    <source>
        <dbReference type="ARBA" id="ARBA00023136"/>
    </source>
</evidence>
<dbReference type="Pfam" id="PF06750">
    <property type="entry name" value="A24_N_bact"/>
    <property type="match status" value="1"/>
</dbReference>
<dbReference type="Proteomes" id="UP000216454">
    <property type="component" value="Unassembled WGS sequence"/>
</dbReference>
<evidence type="ECO:0000256" key="3">
    <source>
        <dbReference type="ARBA" id="ARBA00022475"/>
    </source>
</evidence>
<dbReference type="RefSeq" id="WP_094690788.1">
    <property type="nucleotide sequence ID" value="NZ_MWWQ01000005.1"/>
</dbReference>
<comment type="caution">
    <text evidence="10">The sequence shown here is derived from an EMBL/GenBank/DDBJ whole genome shotgun (WGS) entry which is preliminary data.</text>
</comment>
<feature type="transmembrane region" description="Helical" evidence="7">
    <location>
        <begin position="132"/>
        <end position="153"/>
    </location>
</feature>
<keyword evidence="5 7" id="KW-1133">Transmembrane helix</keyword>
<evidence type="ECO:0000256" key="5">
    <source>
        <dbReference type="ARBA" id="ARBA00022989"/>
    </source>
</evidence>
<evidence type="ECO:0000256" key="7">
    <source>
        <dbReference type="SAM" id="Phobius"/>
    </source>
</evidence>
<evidence type="ECO:0000259" key="9">
    <source>
        <dbReference type="Pfam" id="PF06750"/>
    </source>
</evidence>
<gene>
    <name evidence="10" type="ORF">PSSU_0477</name>
</gene>
<dbReference type="PANTHER" id="PTHR30487">
    <property type="entry name" value="TYPE 4 PREPILIN-LIKE PROTEINS LEADER PEPTIDE-PROCESSING ENZYME"/>
    <property type="match status" value="1"/>
</dbReference>
<keyword evidence="4 7" id="KW-0812">Transmembrane</keyword>
<dbReference type="InterPro" id="IPR000045">
    <property type="entry name" value="Prepilin_IV_endopep_pep"/>
</dbReference>
<proteinExistence type="inferred from homology"/>
<dbReference type="GO" id="GO:0006465">
    <property type="term" value="P:signal peptide processing"/>
    <property type="evidence" value="ECO:0007669"/>
    <property type="project" value="TreeGrafter"/>
</dbReference>
<dbReference type="InterPro" id="IPR050882">
    <property type="entry name" value="Prepilin_peptidase/N-MTase"/>
</dbReference>
<feature type="transmembrane region" description="Helical" evidence="7">
    <location>
        <begin position="239"/>
        <end position="261"/>
    </location>
</feature>
<protein>
    <submittedName>
        <fullName evidence="10">Leader peptidase pppA</fullName>
    </submittedName>
</protein>
<evidence type="ECO:0000256" key="4">
    <source>
        <dbReference type="ARBA" id="ARBA00022692"/>
    </source>
</evidence>
<evidence type="ECO:0000313" key="11">
    <source>
        <dbReference type="Proteomes" id="UP000216454"/>
    </source>
</evidence>
<name>A0A261F158_9BIFI</name>
<organism evidence="10 11">
    <name type="scientific">Pseudoscardovia suis</name>
    <dbReference type="NCBI Taxonomy" id="987063"/>
    <lineage>
        <taxon>Bacteria</taxon>
        <taxon>Bacillati</taxon>
        <taxon>Actinomycetota</taxon>
        <taxon>Actinomycetes</taxon>
        <taxon>Bifidobacteriales</taxon>
        <taxon>Bifidobacteriaceae</taxon>
        <taxon>Pseudoscardovia</taxon>
    </lineage>
</organism>
<dbReference type="EMBL" id="MWWQ01000005">
    <property type="protein sequence ID" value="OZG52859.1"/>
    <property type="molecule type" value="Genomic_DNA"/>
</dbReference>
<sequence>MLDGVSIALLEVITFILGCFLGSFLGVVIWRVPNHISIVNPKRSFCANCNAQIAWYDNIPLLSYAVLGGRCRHCKERIPLRCPAQEALTGLCMAAVVYGAVAGEYSWWALPAFLYLMAISIVVAYMDIDHHIILNVIVLPSYAVSIVLLALASGMTNNWGALGRAVICGAILYVFYFVLSIIWAGGMGDGDVKLAFLLGMNMGWLGWKQFIVGAFMAFIVGGLLALIQMVRKKVSIHGGIPFGPSMVVGAWIGVFAGQVIADLYLRIVGLA</sequence>
<feature type="transmembrane region" description="Helical" evidence="7">
    <location>
        <begin position="107"/>
        <end position="126"/>
    </location>
</feature>
<evidence type="ECO:0000313" key="10">
    <source>
        <dbReference type="EMBL" id="OZG52859.1"/>
    </source>
</evidence>
<dbReference type="Pfam" id="PF01478">
    <property type="entry name" value="Peptidase_A24"/>
    <property type="match status" value="1"/>
</dbReference>
<feature type="transmembrane region" description="Helical" evidence="7">
    <location>
        <begin position="12"/>
        <end position="33"/>
    </location>
</feature>
<comment type="subcellular location">
    <subcellularLocation>
        <location evidence="1">Cell membrane</location>
        <topology evidence="1">Multi-pass membrane protein</topology>
    </subcellularLocation>
</comment>
<dbReference type="GO" id="GO:0005886">
    <property type="term" value="C:plasma membrane"/>
    <property type="evidence" value="ECO:0007669"/>
    <property type="project" value="UniProtKB-SubCell"/>
</dbReference>
<evidence type="ECO:0000256" key="2">
    <source>
        <dbReference type="ARBA" id="ARBA00005801"/>
    </source>
</evidence>
<feature type="transmembrane region" description="Helical" evidence="7">
    <location>
        <begin position="206"/>
        <end position="227"/>
    </location>
</feature>
<feature type="transmembrane region" description="Helical" evidence="7">
    <location>
        <begin position="165"/>
        <end position="186"/>
    </location>
</feature>
<dbReference type="PANTHER" id="PTHR30487:SF0">
    <property type="entry name" value="PREPILIN LEADER PEPTIDASE_N-METHYLTRANSFERASE-RELATED"/>
    <property type="match status" value="1"/>
</dbReference>
<evidence type="ECO:0000259" key="8">
    <source>
        <dbReference type="Pfam" id="PF01478"/>
    </source>
</evidence>
<feature type="domain" description="Prepilin type IV endopeptidase peptidase" evidence="8">
    <location>
        <begin position="115"/>
        <end position="226"/>
    </location>
</feature>